<comment type="caution">
    <text evidence="2">The sequence shown here is derived from an EMBL/GenBank/DDBJ whole genome shotgun (WGS) entry which is preliminary data.</text>
</comment>
<dbReference type="RefSeq" id="WP_187784108.1">
    <property type="nucleotide sequence ID" value="NZ_JACTVA010000011.1"/>
</dbReference>
<dbReference type="Proteomes" id="UP000626026">
    <property type="component" value="Unassembled WGS sequence"/>
</dbReference>
<proteinExistence type="predicted"/>
<evidence type="ECO:0000313" key="2">
    <source>
        <dbReference type="EMBL" id="MBC9206938.1"/>
    </source>
</evidence>
<dbReference type="InterPro" id="IPR052561">
    <property type="entry name" value="ComplexI_Subunit1"/>
</dbReference>
<dbReference type="PANTHER" id="PTHR43359:SF1">
    <property type="entry name" value="FORMATE HYDROGENLYASE SUBUNIT 4-RELATED"/>
    <property type="match status" value="1"/>
</dbReference>
<feature type="transmembrane region" description="Helical" evidence="1">
    <location>
        <begin position="293"/>
        <end position="313"/>
    </location>
</feature>
<feature type="transmembrane region" description="Helical" evidence="1">
    <location>
        <begin position="6"/>
        <end position="28"/>
    </location>
</feature>
<gene>
    <name evidence="2" type="ORF">IBL26_08840</name>
</gene>
<reference evidence="2 3" key="1">
    <citation type="journal article" date="2013" name="Int. J. Syst. Evol. Microbiol.">
        <title>Roseomonas aerophila sp. nov., isolated from air.</title>
        <authorList>
            <person name="Kim S.J."/>
            <person name="Weon H.Y."/>
            <person name="Ahn J.H."/>
            <person name="Hong S.B."/>
            <person name="Seok S.J."/>
            <person name="Whang K.S."/>
            <person name="Kwon S.W."/>
        </authorList>
    </citation>
    <scope>NUCLEOTIDE SEQUENCE [LARGE SCALE GENOMIC DNA]</scope>
    <source>
        <strain evidence="2 3">NBRC 108923</strain>
    </source>
</reference>
<protein>
    <submittedName>
        <fullName evidence="2">Formate hydrogenlyase</fullName>
    </submittedName>
</protein>
<feature type="transmembrane region" description="Helical" evidence="1">
    <location>
        <begin position="231"/>
        <end position="251"/>
    </location>
</feature>
<feature type="transmembrane region" description="Helical" evidence="1">
    <location>
        <begin position="73"/>
        <end position="95"/>
    </location>
</feature>
<keyword evidence="1" id="KW-0812">Transmembrane</keyword>
<feature type="transmembrane region" description="Helical" evidence="1">
    <location>
        <begin position="175"/>
        <end position="192"/>
    </location>
</feature>
<keyword evidence="1" id="KW-1133">Transmembrane helix</keyword>
<evidence type="ECO:0000313" key="3">
    <source>
        <dbReference type="Proteomes" id="UP000626026"/>
    </source>
</evidence>
<dbReference type="EMBL" id="JACTVA010000011">
    <property type="protein sequence ID" value="MBC9206938.1"/>
    <property type="molecule type" value="Genomic_DNA"/>
</dbReference>
<dbReference type="PANTHER" id="PTHR43359">
    <property type="entry name" value="FORMATE HYDROGENLYASE SUBUNIT 4"/>
    <property type="match status" value="1"/>
</dbReference>
<accession>A0ABR7RKT4</accession>
<name>A0ABR7RKT4_9PROT</name>
<sequence length="318" mass="32217">MTLPLGLFAQLLHLVLVLLAALLLPGLLDSARARFQGRHGPHPLQPALDWLALLRKQPVVAESASGISSIAPYLGFAAMLAAVLLAPGFAHGMALSSLTDLVVLAGLLALARAARALAALDAGTATGGLAAAGGMGLAGLTLPTLLLAAMGFSILTGTTGADGIAQSLRESVPAFRVPLGLLALALLAVALAETGRLPAGDPAAEALGDGGDDSVPEASGRHLALWRMQSALRLVFWLSLLVGLFAPFGMAGAASGALGWLLALLLWPVKLLLLTLALAVAEARLARLRAARLAELLTAALLLALLGVVWLFLSAGVA</sequence>
<keyword evidence="1" id="KW-0472">Membrane</keyword>
<feature type="transmembrane region" description="Helical" evidence="1">
    <location>
        <begin position="257"/>
        <end position="281"/>
    </location>
</feature>
<evidence type="ECO:0000256" key="1">
    <source>
        <dbReference type="SAM" id="Phobius"/>
    </source>
</evidence>
<organism evidence="2 3">
    <name type="scientific">Teichococcus aerophilus</name>
    <dbReference type="NCBI Taxonomy" id="1224513"/>
    <lineage>
        <taxon>Bacteria</taxon>
        <taxon>Pseudomonadati</taxon>
        <taxon>Pseudomonadota</taxon>
        <taxon>Alphaproteobacteria</taxon>
        <taxon>Acetobacterales</taxon>
        <taxon>Roseomonadaceae</taxon>
        <taxon>Roseomonas</taxon>
    </lineage>
</organism>
<keyword evidence="3" id="KW-1185">Reference proteome</keyword>
<feature type="transmembrane region" description="Helical" evidence="1">
    <location>
        <begin position="132"/>
        <end position="155"/>
    </location>
</feature>